<dbReference type="AlphaFoldDB" id="A0A8J5X1V5"/>
<evidence type="ECO:0008006" key="3">
    <source>
        <dbReference type="Google" id="ProtNLM"/>
    </source>
</evidence>
<organism evidence="1 2">
    <name type="scientific">Zizania palustris</name>
    <name type="common">Northern wild rice</name>
    <dbReference type="NCBI Taxonomy" id="103762"/>
    <lineage>
        <taxon>Eukaryota</taxon>
        <taxon>Viridiplantae</taxon>
        <taxon>Streptophyta</taxon>
        <taxon>Embryophyta</taxon>
        <taxon>Tracheophyta</taxon>
        <taxon>Spermatophyta</taxon>
        <taxon>Magnoliopsida</taxon>
        <taxon>Liliopsida</taxon>
        <taxon>Poales</taxon>
        <taxon>Poaceae</taxon>
        <taxon>BOP clade</taxon>
        <taxon>Oryzoideae</taxon>
        <taxon>Oryzeae</taxon>
        <taxon>Zizaniinae</taxon>
        <taxon>Zizania</taxon>
    </lineage>
</organism>
<sequence>MSSADWGRGFDYSPSPMPGWHDWYLRVSAAYHALWYDIDIDHCIGLSLAKPYHNESMLAVSHYFWSDVLNAFVFGHGPMSPTLLDIHFLTCLDIVSLDNPLSPHPAIPQLRYRLD</sequence>
<dbReference type="Proteomes" id="UP000729402">
    <property type="component" value="Unassembled WGS sequence"/>
</dbReference>
<protein>
    <recommendedName>
        <fullName evidence="3">Aminotransferase-like plant mobile domain-containing protein</fullName>
    </recommendedName>
</protein>
<comment type="caution">
    <text evidence="1">The sequence shown here is derived from an EMBL/GenBank/DDBJ whole genome shotgun (WGS) entry which is preliminary data.</text>
</comment>
<name>A0A8J5X1V5_ZIZPA</name>
<reference evidence="1" key="1">
    <citation type="journal article" date="2021" name="bioRxiv">
        <title>Whole Genome Assembly and Annotation of Northern Wild Rice, Zizania palustris L., Supports a Whole Genome Duplication in the Zizania Genus.</title>
        <authorList>
            <person name="Haas M."/>
            <person name="Kono T."/>
            <person name="Macchietto M."/>
            <person name="Millas R."/>
            <person name="McGilp L."/>
            <person name="Shao M."/>
            <person name="Duquette J."/>
            <person name="Hirsch C.N."/>
            <person name="Kimball J."/>
        </authorList>
    </citation>
    <scope>NUCLEOTIDE SEQUENCE</scope>
    <source>
        <tissue evidence="1">Fresh leaf tissue</tissue>
    </source>
</reference>
<evidence type="ECO:0000313" key="1">
    <source>
        <dbReference type="EMBL" id="KAG8096067.1"/>
    </source>
</evidence>
<accession>A0A8J5X1V5</accession>
<reference evidence="1" key="2">
    <citation type="submission" date="2021-02" db="EMBL/GenBank/DDBJ databases">
        <authorList>
            <person name="Kimball J.A."/>
            <person name="Haas M.W."/>
            <person name="Macchietto M."/>
            <person name="Kono T."/>
            <person name="Duquette J."/>
            <person name="Shao M."/>
        </authorList>
    </citation>
    <scope>NUCLEOTIDE SEQUENCE</scope>
    <source>
        <tissue evidence="1">Fresh leaf tissue</tissue>
    </source>
</reference>
<evidence type="ECO:0000313" key="2">
    <source>
        <dbReference type="Proteomes" id="UP000729402"/>
    </source>
</evidence>
<gene>
    <name evidence="1" type="ORF">GUJ93_ZPchr0013g35242</name>
</gene>
<keyword evidence="2" id="KW-1185">Reference proteome</keyword>
<dbReference type="OrthoDB" id="690390at2759"/>
<dbReference type="EMBL" id="JAAALK010000079">
    <property type="protein sequence ID" value="KAG8096067.1"/>
    <property type="molecule type" value="Genomic_DNA"/>
</dbReference>
<proteinExistence type="predicted"/>